<organism evidence="1">
    <name type="scientific">Aureobasidium pullulans</name>
    <name type="common">Black yeast</name>
    <name type="synonym">Pullularia pullulans</name>
    <dbReference type="NCBI Taxonomy" id="5580"/>
    <lineage>
        <taxon>Eukaryota</taxon>
        <taxon>Fungi</taxon>
        <taxon>Dikarya</taxon>
        <taxon>Ascomycota</taxon>
        <taxon>Pezizomycotina</taxon>
        <taxon>Dothideomycetes</taxon>
        <taxon>Dothideomycetidae</taxon>
        <taxon>Dothideales</taxon>
        <taxon>Saccotheciaceae</taxon>
        <taxon>Aureobasidium</taxon>
    </lineage>
</organism>
<reference evidence="1" key="1">
    <citation type="submission" date="2018-10" db="EMBL/GenBank/DDBJ databases">
        <title>Fifty Aureobasidium pullulans genomes reveal a recombining polyextremotolerant generalist.</title>
        <authorList>
            <person name="Gostincar C."/>
            <person name="Turk M."/>
            <person name="Zajc J."/>
            <person name="Gunde-Cimerman N."/>
        </authorList>
    </citation>
    <scope>NUCLEOTIDE SEQUENCE [LARGE SCALE GENOMIC DNA]</scope>
    <source>
        <strain evidence="1">EXF-10085</strain>
    </source>
</reference>
<sequence length="119" mass="13936">MYGNPTPERLREWRMMDHLSYKIIEESVDRLVYKLRSQSPQLELAATMLRIFFEGPEGEIKREELESKMRGELGMVDLPGEFGEALEKYNKKAEELALWFVMEDAKKMLEACFGVQAEK</sequence>
<gene>
    <name evidence="1" type="ORF">D6D13_00539</name>
</gene>
<comment type="caution">
    <text evidence="1">The sequence shown here is derived from an EMBL/GenBank/DDBJ whole genome shotgun (WGS) entry which is preliminary data.</text>
</comment>
<protein>
    <submittedName>
        <fullName evidence="1">Uncharacterized protein</fullName>
    </submittedName>
</protein>
<evidence type="ECO:0000313" key="1">
    <source>
        <dbReference type="EMBL" id="THX17830.1"/>
    </source>
</evidence>
<accession>A0A4S9DDP0</accession>
<proteinExistence type="predicted"/>
<name>A0A4S9DDP0_AURPU</name>
<dbReference type="AlphaFoldDB" id="A0A4S9DDP0"/>
<dbReference type="EMBL" id="QZAS01000001">
    <property type="protein sequence ID" value="THX17830.1"/>
    <property type="molecule type" value="Genomic_DNA"/>
</dbReference>